<proteinExistence type="predicted"/>
<dbReference type="EMBL" id="MNBE01000316">
    <property type="protein sequence ID" value="OKP10479.1"/>
    <property type="molecule type" value="Genomic_DNA"/>
</dbReference>
<protein>
    <submittedName>
        <fullName evidence="1">Uncharacterized protein</fullName>
    </submittedName>
</protein>
<dbReference type="AlphaFoldDB" id="A0A1Q5UDF2"/>
<dbReference type="Proteomes" id="UP000186955">
    <property type="component" value="Unassembled WGS sequence"/>
</dbReference>
<reference evidence="1 2" key="1">
    <citation type="submission" date="2016-10" db="EMBL/GenBank/DDBJ databases">
        <title>Genome sequence of the ascomycete fungus Penicillium subrubescens.</title>
        <authorList>
            <person name="De Vries R.P."/>
            <person name="Peng M."/>
            <person name="Dilokpimol A."/>
            <person name="Hilden K."/>
            <person name="Makela M.R."/>
            <person name="Grigoriev I."/>
            <person name="Riley R."/>
            <person name="Granchi Z."/>
        </authorList>
    </citation>
    <scope>NUCLEOTIDE SEQUENCE [LARGE SCALE GENOMIC DNA]</scope>
    <source>
        <strain evidence="1 2">CBS 132785</strain>
    </source>
</reference>
<evidence type="ECO:0000313" key="2">
    <source>
        <dbReference type="Proteomes" id="UP000186955"/>
    </source>
</evidence>
<comment type="caution">
    <text evidence="1">The sequence shown here is derived from an EMBL/GenBank/DDBJ whole genome shotgun (WGS) entry which is preliminary data.</text>
</comment>
<evidence type="ECO:0000313" key="1">
    <source>
        <dbReference type="EMBL" id="OKP10479.1"/>
    </source>
</evidence>
<accession>A0A1Q5UDF2</accession>
<name>A0A1Q5UDF2_9EURO</name>
<keyword evidence="2" id="KW-1185">Reference proteome</keyword>
<gene>
    <name evidence="1" type="ORF">PENSUB_4084</name>
</gene>
<sequence>MPISIKTVRAFTDGIPWAKIFKKAENTTKGQRLYPSQSHDKKKNFRLDKGATISDNQQEIILQANKDAENAEVKKEAQKNSHRILAKCVIDPNNVDAEKAKTDLEASFKENN</sequence>
<organism evidence="1 2">
    <name type="scientific">Penicillium subrubescens</name>
    <dbReference type="NCBI Taxonomy" id="1316194"/>
    <lineage>
        <taxon>Eukaryota</taxon>
        <taxon>Fungi</taxon>
        <taxon>Dikarya</taxon>
        <taxon>Ascomycota</taxon>
        <taxon>Pezizomycotina</taxon>
        <taxon>Eurotiomycetes</taxon>
        <taxon>Eurotiomycetidae</taxon>
        <taxon>Eurotiales</taxon>
        <taxon>Aspergillaceae</taxon>
        <taxon>Penicillium</taxon>
    </lineage>
</organism>